<keyword evidence="1" id="KW-0472">Membrane</keyword>
<dbReference type="AlphaFoldDB" id="A0AA50KF10"/>
<dbReference type="EMBL" id="CP132914">
    <property type="protein sequence ID" value="WMB73850.1"/>
    <property type="molecule type" value="Genomic_DNA"/>
</dbReference>
<dbReference type="InterPro" id="IPR036737">
    <property type="entry name" value="OmpA-like_sf"/>
</dbReference>
<feature type="domain" description="OmpA-like" evidence="4">
    <location>
        <begin position="135"/>
        <end position="251"/>
    </location>
</feature>
<evidence type="ECO:0000256" key="1">
    <source>
        <dbReference type="PROSITE-ProRule" id="PRU00473"/>
    </source>
</evidence>
<evidence type="ECO:0000259" key="4">
    <source>
        <dbReference type="PROSITE" id="PS51123"/>
    </source>
</evidence>
<sequence length="520" mass="56115">MKSNLKSISLAVAGVLALSSCAITQSVEDNKETVIGCAIGTGLGVLIGNYLGGNEGMLYGGAAGAAIGCTVGYDFQQKREALEQLAKTENLDIQFTSISASKASDEQQSSLLISSTEQTMSKEDSEKYANYQVVGMAATVSSNSEVMFASGASEATPQAKQKFQKLAAIYKDSKQNILITGHTDASGAESLNQELSEARARYVATLFNQAGIPTERLFFQGAGESQPVAANSDDAGKAKNRRVEIIEIDGKPDQLLAYSYKQKANLSYLSRRSQDKVAAAKPTNQVEKQPTTQPTKPSTSRLEPAQIQMTESEIVKLLEPVKLQKALVDFGGKKMLDPSTNFIQLVGAKKESGFALFSKAYASEVSSLNCAVEGPRVTGDVKSLATGESYNRKDYNTADYLPGMNGTAWGYKVNGHYIGLTPVAVIKDSGTAVSAPKVNIWKNYKGSSKDDPNYQLTSHVETYYGDKGLLYRVFTTEKDSPVRCMDVVMPIDRSATAIAGKLYYEKNKTVYEADFEPKLL</sequence>
<feature type="signal peptide" evidence="3">
    <location>
        <begin position="1"/>
        <end position="22"/>
    </location>
</feature>
<dbReference type="PANTHER" id="PTHR30329">
    <property type="entry name" value="STATOR ELEMENT OF FLAGELLAR MOTOR COMPLEX"/>
    <property type="match status" value="1"/>
</dbReference>
<dbReference type="PROSITE" id="PS51257">
    <property type="entry name" value="PROKAR_LIPOPROTEIN"/>
    <property type="match status" value="1"/>
</dbReference>
<feature type="compositionally biased region" description="Low complexity" evidence="2">
    <location>
        <begin position="288"/>
        <end position="300"/>
    </location>
</feature>
<keyword evidence="3" id="KW-0732">Signal</keyword>
<gene>
    <name evidence="5" type="ORF">RA178_04280</name>
</gene>
<dbReference type="GO" id="GO:0016020">
    <property type="term" value="C:membrane"/>
    <property type="evidence" value="ECO:0007669"/>
    <property type="project" value="UniProtKB-UniRule"/>
</dbReference>
<accession>A0AA50KF10</accession>
<feature type="chain" id="PRO_5041202407" evidence="3">
    <location>
        <begin position="23"/>
        <end position="520"/>
    </location>
</feature>
<evidence type="ECO:0000256" key="3">
    <source>
        <dbReference type="SAM" id="SignalP"/>
    </source>
</evidence>
<dbReference type="InterPro" id="IPR050330">
    <property type="entry name" value="Bact_OuterMem_StrucFunc"/>
</dbReference>
<reference evidence="5" key="1">
    <citation type="submission" date="2023-08" db="EMBL/GenBank/DDBJ databases">
        <title>Complete genome sequence of Shewanella oncorhynchi Z-P2, a siderophore putrebactin-producing bacterium.</title>
        <authorList>
            <person name="Zhang Y."/>
        </authorList>
    </citation>
    <scope>NUCLEOTIDE SEQUENCE</scope>
    <source>
        <strain evidence="5">Z-P2</strain>
    </source>
</reference>
<dbReference type="KEGG" id="sog:RA178_04280"/>
<dbReference type="SUPFAM" id="SSF103088">
    <property type="entry name" value="OmpA-like"/>
    <property type="match status" value="1"/>
</dbReference>
<dbReference type="InterPro" id="IPR006665">
    <property type="entry name" value="OmpA-like"/>
</dbReference>
<dbReference type="PANTHER" id="PTHR30329:SF21">
    <property type="entry name" value="LIPOPROTEIN YIAD-RELATED"/>
    <property type="match status" value="1"/>
</dbReference>
<dbReference type="RefSeq" id="WP_263196135.1">
    <property type="nucleotide sequence ID" value="NZ_CP132914.1"/>
</dbReference>
<dbReference type="PRINTS" id="PR01023">
    <property type="entry name" value="NAFLGMOTY"/>
</dbReference>
<name>A0AA50KF10_9GAMM</name>
<dbReference type="CDD" id="cd07185">
    <property type="entry name" value="OmpA_C-like"/>
    <property type="match status" value="1"/>
</dbReference>
<evidence type="ECO:0000256" key="2">
    <source>
        <dbReference type="SAM" id="MobiDB-lite"/>
    </source>
</evidence>
<feature type="region of interest" description="Disordered" evidence="2">
    <location>
        <begin position="277"/>
        <end position="303"/>
    </location>
</feature>
<dbReference type="Pfam" id="PF00691">
    <property type="entry name" value="OmpA"/>
    <property type="match status" value="1"/>
</dbReference>
<evidence type="ECO:0000313" key="5">
    <source>
        <dbReference type="EMBL" id="WMB73850.1"/>
    </source>
</evidence>
<dbReference type="Gene3D" id="3.30.1330.60">
    <property type="entry name" value="OmpA-like domain"/>
    <property type="match status" value="1"/>
</dbReference>
<dbReference type="GeneID" id="301338374"/>
<dbReference type="PROSITE" id="PS51123">
    <property type="entry name" value="OMPA_2"/>
    <property type="match status" value="1"/>
</dbReference>
<dbReference type="Proteomes" id="UP001236800">
    <property type="component" value="Chromosome"/>
</dbReference>
<protein>
    <submittedName>
        <fullName evidence="5">OmpA family protein</fullName>
    </submittedName>
</protein>
<organism evidence="5">
    <name type="scientific">Shewanella oncorhynchi</name>
    <dbReference type="NCBI Taxonomy" id="2726434"/>
    <lineage>
        <taxon>Bacteria</taxon>
        <taxon>Pseudomonadati</taxon>
        <taxon>Pseudomonadota</taxon>
        <taxon>Gammaproteobacteria</taxon>
        <taxon>Alteromonadales</taxon>
        <taxon>Shewanellaceae</taxon>
        <taxon>Shewanella</taxon>
    </lineage>
</organism>
<proteinExistence type="predicted"/>